<organism evidence="1 2">
    <name type="scientific">Streptomyces sioyaensis</name>
    <dbReference type="NCBI Taxonomy" id="67364"/>
    <lineage>
        <taxon>Bacteria</taxon>
        <taxon>Bacillati</taxon>
        <taxon>Actinomycetota</taxon>
        <taxon>Actinomycetes</taxon>
        <taxon>Kitasatosporales</taxon>
        <taxon>Streptomycetaceae</taxon>
        <taxon>Streptomyces</taxon>
    </lineage>
</organism>
<evidence type="ECO:0000313" key="2">
    <source>
        <dbReference type="Proteomes" id="UP000289482"/>
    </source>
</evidence>
<dbReference type="GeneID" id="95781027"/>
<dbReference type="AlphaFoldDB" id="A0A4V1NP81"/>
<dbReference type="Gene3D" id="3.30.420.60">
    <property type="entry name" value="eRF1 domain 2"/>
    <property type="match status" value="1"/>
</dbReference>
<keyword evidence="2" id="KW-1185">Reference proteome</keyword>
<dbReference type="InterPro" id="IPR042226">
    <property type="entry name" value="eFR1_2_sf"/>
</dbReference>
<protein>
    <recommendedName>
        <fullName evidence="3">Peptide chain release factor 1</fullName>
    </recommendedName>
</protein>
<accession>A0A4V1NP81</accession>
<dbReference type="Proteomes" id="UP000289482">
    <property type="component" value="Unassembled WGS sequence"/>
</dbReference>
<sequence length="383" mass="42215">MITQGQVDRILRLGGNGLPLVSLYVPVEPGPPGRREFTTRVASLLDRIRPLAEDRKREHEVRLSLRDDIAKIEKSLGAEPVEPGTVAVFSCSGNDVYEEVFLPRNGHERIVVDADPYVRPLLGVLDEYYRTCAVLVDKGTAQVWEYYLGQARELEAIRDRTLRKPNFAAGLAEYGVRNKADELSKKHYRRVVGELKQLFGGGGYDVLVVGGHPHEVPVFLDFLPLDLRNRLVGSFTVDRETATSADIKQKVQELVSAHAHEEQRRLADEILQAKGAGRLGAVGLDETLWAGSLAAIRTLAVDDESVAPGAVCDQDRLLARSAGACPFCGEPLREVPDVIDELTEAVIDDGGEVRHLDVETELRPPQTGALLRFELPPQPITTK</sequence>
<dbReference type="InterPro" id="IPR041202">
    <property type="entry name" value="BaeRF_family10"/>
</dbReference>
<gene>
    <name evidence="1" type="ORF">EST54_24250</name>
</gene>
<dbReference type="Pfam" id="PF18854">
    <property type="entry name" value="baeRF_family10"/>
    <property type="match status" value="1"/>
</dbReference>
<comment type="caution">
    <text evidence="1">The sequence shown here is derived from an EMBL/GenBank/DDBJ whole genome shotgun (WGS) entry which is preliminary data.</text>
</comment>
<evidence type="ECO:0008006" key="3">
    <source>
        <dbReference type="Google" id="ProtNLM"/>
    </source>
</evidence>
<proteinExistence type="predicted"/>
<dbReference type="RefSeq" id="WP_129249840.1">
    <property type="nucleotide sequence ID" value="NZ_JABZEL010000008.1"/>
</dbReference>
<reference evidence="1 2" key="1">
    <citation type="submission" date="2019-01" db="EMBL/GenBank/DDBJ databases">
        <title>Draft genome sequences of the type strain Streptomyces sioyaensis DSM 40032 and its novel strain, TM32, a thermotolerant antibiotics-producing actinobacterium.</title>
        <authorList>
            <person name="Nakaew N."/>
            <person name="Lumyong S."/>
            <person name="Sloan W.T."/>
            <person name="Sungthong R."/>
        </authorList>
    </citation>
    <scope>NUCLEOTIDE SEQUENCE [LARGE SCALE GENOMIC DNA]</scope>
    <source>
        <strain evidence="1 2">DSM 40032</strain>
    </source>
</reference>
<evidence type="ECO:0000313" key="1">
    <source>
        <dbReference type="EMBL" id="RXS63311.1"/>
    </source>
</evidence>
<name>A0A4V1NP81_9ACTN</name>
<dbReference type="EMBL" id="SDIF01000084">
    <property type="protein sequence ID" value="RXS63311.1"/>
    <property type="molecule type" value="Genomic_DNA"/>
</dbReference>